<sequence>MTNIFPTSLSPALQDQYLADLAIVLTKRASGEKLLCQQEDWDDHAVRTITWLVRSLQDKSQHTATILLSPTLDDELGSQLKTYLELEGKLPEARFTSIFQNPDAGLILCRQVHEKQNTVSSIPVVVVGRNSQPHSEEIHLSDYISLCPAGTHPLIELLKGQSDNSRNFRHGVRQLLAYDLTMRRANTELQRYRKAAEQAERTAYTLRIESRSLSKDLRSRNEDITALTHILDPIRQERDMFRTKMMEESHKRTELERHYTENRAGLESLEAFLSQPAPLWRRILRSFRKPFIPYIPALPDLQLQSEEENISSSTPPAPRKATDTDGSSPEGIQHVLFVAGEPRTPGVAYRCTRNAEAVRHAGYEARIQPCATVGYEDICWADVMIFWRVEYSGHVSTILDLAQQEGVKTIFDADDIVFVPHYARIDFIDGIRSVGATEERIERCFADMRRTLVRCDQGSTTTRELALAMHELRPVVHLLPNVYDHETLRRSRLGCRLRGEPGRATSEDGLIRIGYATGSRTHQRDFAIAYPALTHVLKTHPNARLVLFREKDNHRPVLLMEEFPALKAVENQIEWRDMVPLSELGEEFARFDISIAPLEVGNVFCEAKSEIKFLEASLAGNASIVSPTGPFRRIVRDNETGLLAETPEDWTRALLKLVDNPDLRRTLARNAYHDVLWPFSPEAQARRMSLALSSLNGDVEAAQAAETLLARSRLKSPALPVIPESETLFHHDILGEAEVTVIVTSYNYANHVLDALDSVAAQTLPILDLIVVDDGSTDESLDLIRIWMERHTSRFNRLIFRRSIRNAGLGGARNIGMDAAETPHTLQLDADNILRPDACETLLAAMTFGIAYAYPLIQCFDENGPLVTKKTPDLTTPPGAPVLLGDLPSNPLTLVSGNRIDAMAMVAKWAWAAAGGYYVSREAMGWEDYDLWCTFAELGLPGRQVPAILADYRQHSSSMTNASTERAAHKARVVAYVQDRHPWINLTAEKAHQRV</sequence>
<dbReference type="InterPro" id="IPR029044">
    <property type="entry name" value="Nucleotide-diphossugar_trans"/>
</dbReference>
<name>A0A1B6VGC6_9PROT</name>
<dbReference type="PANTHER" id="PTHR43685:SF2">
    <property type="entry name" value="GLYCOSYLTRANSFERASE 2-LIKE DOMAIN-CONTAINING PROTEIN"/>
    <property type="match status" value="1"/>
</dbReference>
<dbReference type="AlphaFoldDB" id="A0A1B6VGC6"/>
<organism evidence="4 5">
    <name type="scientific">Gluconobacter cerinus</name>
    <dbReference type="NCBI Taxonomy" id="38307"/>
    <lineage>
        <taxon>Bacteria</taxon>
        <taxon>Pseudomonadati</taxon>
        <taxon>Pseudomonadota</taxon>
        <taxon>Alphaproteobacteria</taxon>
        <taxon>Acetobacterales</taxon>
        <taxon>Acetobacteraceae</taxon>
        <taxon>Gluconobacter</taxon>
    </lineage>
</organism>
<dbReference type="PANTHER" id="PTHR43685">
    <property type="entry name" value="GLYCOSYLTRANSFERASE"/>
    <property type="match status" value="1"/>
</dbReference>
<dbReference type="Gene3D" id="3.40.50.2000">
    <property type="entry name" value="Glycogen Phosphorylase B"/>
    <property type="match status" value="1"/>
</dbReference>
<dbReference type="InterPro" id="IPR050834">
    <property type="entry name" value="Glycosyltransf_2"/>
</dbReference>
<protein>
    <submittedName>
        <fullName evidence="4">Glycosyltransferase</fullName>
    </submittedName>
</protein>
<keyword evidence="4" id="KW-0808">Transferase</keyword>
<dbReference type="InterPro" id="IPR001173">
    <property type="entry name" value="Glyco_trans_2-like"/>
</dbReference>
<dbReference type="CDD" id="cd00761">
    <property type="entry name" value="Glyco_tranf_GTA_type"/>
    <property type="match status" value="1"/>
</dbReference>
<dbReference type="CDD" id="cd03801">
    <property type="entry name" value="GT4_PimA-like"/>
    <property type="match status" value="1"/>
</dbReference>
<dbReference type="Gene3D" id="3.90.550.10">
    <property type="entry name" value="Spore Coat Polysaccharide Biosynthesis Protein SpsA, Chain A"/>
    <property type="match status" value="1"/>
</dbReference>
<gene>
    <name evidence="4" type="ORF">A0123_03117</name>
</gene>
<dbReference type="SUPFAM" id="SSF53756">
    <property type="entry name" value="UDP-Glycosyltransferase/glycogen phosphorylase"/>
    <property type="match status" value="1"/>
</dbReference>
<feature type="coiled-coil region" evidence="1">
    <location>
        <begin position="182"/>
        <end position="209"/>
    </location>
</feature>
<dbReference type="GO" id="GO:0016740">
    <property type="term" value="F:transferase activity"/>
    <property type="evidence" value="ECO:0007669"/>
    <property type="project" value="UniProtKB-KW"/>
</dbReference>
<evidence type="ECO:0000259" key="3">
    <source>
        <dbReference type="Pfam" id="PF00535"/>
    </source>
</evidence>
<dbReference type="Proteomes" id="UP000077786">
    <property type="component" value="Unassembled WGS sequence"/>
</dbReference>
<keyword evidence="1" id="KW-0175">Coiled coil</keyword>
<reference evidence="4 5" key="1">
    <citation type="submission" date="2016-03" db="EMBL/GenBank/DDBJ databases">
        <title>Draft genome sequence of Gluconobacter cerinus strain CECT 9110.</title>
        <authorList>
            <person name="Sainz F."/>
            <person name="Mas A."/>
            <person name="Torija M.J."/>
        </authorList>
    </citation>
    <scope>NUCLEOTIDE SEQUENCE [LARGE SCALE GENOMIC DNA]</scope>
    <source>
        <strain evidence="4 5">CECT 9110</strain>
    </source>
</reference>
<dbReference type="RefSeq" id="WP_232309326.1">
    <property type="nucleotide sequence ID" value="NZ_LUTU01000018.1"/>
</dbReference>
<proteinExistence type="predicted"/>
<feature type="domain" description="Glycosyltransferase 2-like" evidence="3">
    <location>
        <begin position="740"/>
        <end position="862"/>
    </location>
</feature>
<dbReference type="Pfam" id="PF13692">
    <property type="entry name" value="Glyco_trans_1_4"/>
    <property type="match status" value="1"/>
</dbReference>
<dbReference type="EMBL" id="LUTU01000018">
    <property type="protein sequence ID" value="OAJ66264.1"/>
    <property type="molecule type" value="Genomic_DNA"/>
</dbReference>
<evidence type="ECO:0000313" key="5">
    <source>
        <dbReference type="Proteomes" id="UP000077786"/>
    </source>
</evidence>
<evidence type="ECO:0000256" key="2">
    <source>
        <dbReference type="SAM" id="MobiDB-lite"/>
    </source>
</evidence>
<evidence type="ECO:0000256" key="1">
    <source>
        <dbReference type="SAM" id="Coils"/>
    </source>
</evidence>
<accession>A0A1B6VGC6</accession>
<evidence type="ECO:0000313" key="4">
    <source>
        <dbReference type="EMBL" id="OAJ66264.1"/>
    </source>
</evidence>
<dbReference type="Pfam" id="PF00535">
    <property type="entry name" value="Glycos_transf_2"/>
    <property type="match status" value="1"/>
</dbReference>
<dbReference type="SUPFAM" id="SSF53448">
    <property type="entry name" value="Nucleotide-diphospho-sugar transferases"/>
    <property type="match status" value="1"/>
</dbReference>
<dbReference type="PATRIC" id="fig|38307.3.peg.3259"/>
<comment type="caution">
    <text evidence="4">The sequence shown here is derived from an EMBL/GenBank/DDBJ whole genome shotgun (WGS) entry which is preliminary data.</text>
</comment>
<feature type="region of interest" description="Disordered" evidence="2">
    <location>
        <begin position="305"/>
        <end position="328"/>
    </location>
</feature>